<accession>A0A011NYG2</accession>
<dbReference type="STRING" id="1454001.AW08_00163"/>
<evidence type="ECO:0000313" key="2">
    <source>
        <dbReference type="Proteomes" id="UP000020218"/>
    </source>
</evidence>
<sequence>MRTPALPAISVSPTVIRAPSANCSAAGPMGAGIAASGNAIPQRNRSSPIMAANIAHPGCSLVQFIARDLAQGQERQEMSSLKYFSDSAL</sequence>
<gene>
    <name evidence="1" type="ORF">AW08_00163</name>
</gene>
<evidence type="ECO:0000313" key="1">
    <source>
        <dbReference type="EMBL" id="EXI69670.1"/>
    </source>
</evidence>
<dbReference type="Proteomes" id="UP000020218">
    <property type="component" value="Unassembled WGS sequence"/>
</dbReference>
<protein>
    <submittedName>
        <fullName evidence="1">Uncharacterized protein</fullName>
    </submittedName>
</protein>
<dbReference type="AlphaFoldDB" id="A0A011NYG2"/>
<name>A0A011NYG2_9PROT</name>
<organism evidence="1 2">
    <name type="scientific">Candidatus Accumulibacter adjunctus</name>
    <dbReference type="NCBI Taxonomy" id="1454001"/>
    <lineage>
        <taxon>Bacteria</taxon>
        <taxon>Pseudomonadati</taxon>
        <taxon>Pseudomonadota</taxon>
        <taxon>Betaproteobacteria</taxon>
        <taxon>Candidatus Accumulibacter</taxon>
    </lineage>
</organism>
<dbReference type="EMBL" id="JFAX01000001">
    <property type="protein sequence ID" value="EXI69670.1"/>
    <property type="molecule type" value="Genomic_DNA"/>
</dbReference>
<reference evidence="1" key="1">
    <citation type="submission" date="2014-02" db="EMBL/GenBank/DDBJ databases">
        <title>Expanding our view of genomic diversity in Candidatus Accumulibacter clades.</title>
        <authorList>
            <person name="Skennerton C.T."/>
            <person name="Barr J.J."/>
            <person name="Slater F.R."/>
            <person name="Bond P.L."/>
            <person name="Tyson G.W."/>
        </authorList>
    </citation>
    <scope>NUCLEOTIDE SEQUENCE [LARGE SCALE GENOMIC DNA]</scope>
</reference>
<comment type="caution">
    <text evidence="1">The sequence shown here is derived from an EMBL/GenBank/DDBJ whole genome shotgun (WGS) entry which is preliminary data.</text>
</comment>
<keyword evidence="2" id="KW-1185">Reference proteome</keyword>
<proteinExistence type="predicted"/>